<protein>
    <submittedName>
        <fullName evidence="2">Uncharacterized protein</fullName>
    </submittedName>
</protein>
<proteinExistence type="predicted"/>
<feature type="transmembrane region" description="Helical" evidence="1">
    <location>
        <begin position="31"/>
        <end position="51"/>
    </location>
</feature>
<evidence type="ECO:0000313" key="3">
    <source>
        <dbReference type="Proteomes" id="UP000316882"/>
    </source>
</evidence>
<keyword evidence="1" id="KW-1133">Transmembrane helix</keyword>
<evidence type="ECO:0000313" key="2">
    <source>
        <dbReference type="EMBL" id="GEB32442.1"/>
    </source>
</evidence>
<keyword evidence="1" id="KW-0812">Transmembrane</keyword>
<dbReference type="RefSeq" id="WP_122964308.1">
    <property type="nucleotide sequence ID" value="NZ_BJMH01000008.1"/>
</dbReference>
<keyword evidence="3" id="KW-1185">Reference proteome</keyword>
<dbReference type="GeneID" id="87611289"/>
<accession>A0A4Y3PDE3</accession>
<name>A0A4Y3PDE3_BREPA</name>
<dbReference type="AlphaFoldDB" id="A0A4Y3PDE3"/>
<keyword evidence="1" id="KW-0472">Membrane</keyword>
<dbReference type="Proteomes" id="UP000316882">
    <property type="component" value="Unassembled WGS sequence"/>
</dbReference>
<dbReference type="STRING" id="54914.AV540_23535"/>
<reference evidence="2 3" key="1">
    <citation type="submission" date="2019-06" db="EMBL/GenBank/DDBJ databases">
        <title>Whole genome shotgun sequence of Brevibacillus parabrevis NBRC 12334.</title>
        <authorList>
            <person name="Hosoyama A."/>
            <person name="Uohara A."/>
            <person name="Ohji S."/>
            <person name="Ichikawa N."/>
        </authorList>
    </citation>
    <scope>NUCLEOTIDE SEQUENCE [LARGE SCALE GENOMIC DNA]</scope>
    <source>
        <strain evidence="2 3">NBRC 12334</strain>
    </source>
</reference>
<sequence length="75" mass="8772">MSVLTVVFISIVVSLYELPRLIRKKQRKETIVFIVMLVISVGMYAATQFGLVPNPVYAMEIIYKPMDDWIKQWLH</sequence>
<comment type="caution">
    <text evidence="2">The sequence shown here is derived from an EMBL/GenBank/DDBJ whole genome shotgun (WGS) entry which is preliminary data.</text>
</comment>
<dbReference type="EMBL" id="BJMH01000008">
    <property type="protein sequence ID" value="GEB32442.1"/>
    <property type="molecule type" value="Genomic_DNA"/>
</dbReference>
<gene>
    <name evidence="2" type="ORF">BPA01_20220</name>
</gene>
<organism evidence="2 3">
    <name type="scientific">Brevibacillus parabrevis</name>
    <dbReference type="NCBI Taxonomy" id="54914"/>
    <lineage>
        <taxon>Bacteria</taxon>
        <taxon>Bacillati</taxon>
        <taxon>Bacillota</taxon>
        <taxon>Bacilli</taxon>
        <taxon>Bacillales</taxon>
        <taxon>Paenibacillaceae</taxon>
        <taxon>Brevibacillus</taxon>
    </lineage>
</organism>
<evidence type="ECO:0000256" key="1">
    <source>
        <dbReference type="SAM" id="Phobius"/>
    </source>
</evidence>